<evidence type="ECO:0000256" key="6">
    <source>
        <dbReference type="ARBA" id="ARBA00034031"/>
    </source>
</evidence>
<feature type="active site" evidence="7">
    <location>
        <position position="158"/>
    </location>
</feature>
<dbReference type="Proteomes" id="UP000789390">
    <property type="component" value="Unassembled WGS sequence"/>
</dbReference>
<evidence type="ECO:0000313" key="11">
    <source>
        <dbReference type="Proteomes" id="UP000789390"/>
    </source>
</evidence>
<proteinExistence type="inferred from homology"/>
<keyword evidence="4" id="KW-0456">Lyase</keyword>
<feature type="domain" description="tRNA intron endonuclease N-terminal" evidence="9">
    <location>
        <begin position="33"/>
        <end position="109"/>
    </location>
</feature>
<keyword evidence="3" id="KW-0819">tRNA processing</keyword>
<evidence type="ECO:0000256" key="3">
    <source>
        <dbReference type="ARBA" id="ARBA00022694"/>
    </source>
</evidence>
<name>A0A8J2WCG5_9CRUS</name>
<accession>A0A8J2WCG5</accession>
<feature type="active site" evidence="7">
    <location>
        <position position="150"/>
    </location>
</feature>
<dbReference type="InterPro" id="IPR036167">
    <property type="entry name" value="tRNA_intron_Endo_cat-like_sf"/>
</dbReference>
<evidence type="ECO:0000259" key="8">
    <source>
        <dbReference type="Pfam" id="PF01974"/>
    </source>
</evidence>
<dbReference type="Pfam" id="PF02778">
    <property type="entry name" value="tRNA_int_endo_N"/>
    <property type="match status" value="1"/>
</dbReference>
<dbReference type="EC" id="4.6.1.16" evidence="2"/>
<dbReference type="InterPro" id="IPR011856">
    <property type="entry name" value="tRNA_endonuc-like_dom_sf"/>
</dbReference>
<dbReference type="OrthoDB" id="10249562at2759"/>
<evidence type="ECO:0000256" key="4">
    <source>
        <dbReference type="ARBA" id="ARBA00023239"/>
    </source>
</evidence>
<evidence type="ECO:0000256" key="5">
    <source>
        <dbReference type="ARBA" id="ARBA00032432"/>
    </source>
</evidence>
<comment type="caution">
    <text evidence="10">The sequence shown here is derived from an EMBL/GenBank/DDBJ whole genome shotgun (WGS) entry which is preliminary data.</text>
</comment>
<dbReference type="NCBIfam" id="TIGR00324">
    <property type="entry name" value="endA"/>
    <property type="match status" value="1"/>
</dbReference>
<dbReference type="GO" id="GO:0005737">
    <property type="term" value="C:cytoplasm"/>
    <property type="evidence" value="ECO:0007669"/>
    <property type="project" value="TreeGrafter"/>
</dbReference>
<evidence type="ECO:0000259" key="9">
    <source>
        <dbReference type="Pfam" id="PF02778"/>
    </source>
</evidence>
<comment type="catalytic activity">
    <reaction evidence="6">
        <text>pretRNA = a 3'-half-tRNA molecule with a 5'-OH end + a 5'-half-tRNA molecule with a 2',3'-cyclic phosphate end + an intron with a 2',3'-cyclic phosphate and a 5'-hydroxyl terminus.</text>
        <dbReference type="EC" id="4.6.1.16"/>
    </reaction>
</comment>
<dbReference type="GO" id="GO:0000379">
    <property type="term" value="P:tRNA-type intron splice site recognition and cleavage"/>
    <property type="evidence" value="ECO:0007669"/>
    <property type="project" value="TreeGrafter"/>
</dbReference>
<organism evidence="10 11">
    <name type="scientific">Daphnia galeata</name>
    <dbReference type="NCBI Taxonomy" id="27404"/>
    <lineage>
        <taxon>Eukaryota</taxon>
        <taxon>Metazoa</taxon>
        <taxon>Ecdysozoa</taxon>
        <taxon>Arthropoda</taxon>
        <taxon>Crustacea</taxon>
        <taxon>Branchiopoda</taxon>
        <taxon>Diplostraca</taxon>
        <taxon>Cladocera</taxon>
        <taxon>Anomopoda</taxon>
        <taxon>Daphniidae</taxon>
        <taxon>Daphnia</taxon>
    </lineage>
</organism>
<dbReference type="InterPro" id="IPR016589">
    <property type="entry name" value="tRNA_splic_SEN2"/>
</dbReference>
<comment type="similarity">
    <text evidence="1">Belongs to the tRNA-intron endonuclease family.</text>
</comment>
<feature type="domain" description="tRNA intron endonuclease catalytic" evidence="8">
    <location>
        <begin position="120"/>
        <end position="198"/>
    </location>
</feature>
<gene>
    <name evidence="10" type="ORF">DGAL_LOCUS16671</name>
</gene>
<dbReference type="InterPro" id="IPR006677">
    <property type="entry name" value="tRNA_intron_Endonuc_cat-like"/>
</dbReference>
<protein>
    <recommendedName>
        <fullName evidence="2">tRNA-intron lyase</fullName>
        <ecNumber evidence="2">4.6.1.16</ecNumber>
    </recommendedName>
    <alternativeName>
        <fullName evidence="5">tRNA-intron endonuclease Sen2</fullName>
    </alternativeName>
</protein>
<dbReference type="InterPro" id="IPR006678">
    <property type="entry name" value="tRNA_intron_Endonuc_N"/>
</dbReference>
<dbReference type="PIRSF" id="PIRSF011789">
    <property type="entry name" value="tRNA_splic_SEN2"/>
    <property type="match status" value="1"/>
</dbReference>
<dbReference type="Pfam" id="PF01974">
    <property type="entry name" value="tRNA_int_endo"/>
    <property type="match status" value="1"/>
</dbReference>
<dbReference type="GO" id="GO:0000214">
    <property type="term" value="C:tRNA-intron endonuclease complex"/>
    <property type="evidence" value="ECO:0007669"/>
    <property type="project" value="InterPro"/>
</dbReference>
<dbReference type="PANTHER" id="PTHR21227">
    <property type="entry name" value="TRNA-SPLICING ENDONUCLEASE SUBUNIT SEN2"/>
    <property type="match status" value="1"/>
</dbReference>
<dbReference type="PANTHER" id="PTHR21227:SF0">
    <property type="entry name" value="TRNA-SPLICING ENDONUCLEASE SUBUNIT SEN2"/>
    <property type="match status" value="1"/>
</dbReference>
<evidence type="ECO:0000256" key="7">
    <source>
        <dbReference type="PIRSR" id="PIRSR011789-1"/>
    </source>
</evidence>
<dbReference type="GO" id="GO:0000213">
    <property type="term" value="F:tRNA-intron lyase activity"/>
    <property type="evidence" value="ECO:0007669"/>
    <property type="project" value="UniProtKB-EC"/>
</dbReference>
<keyword evidence="11" id="KW-1185">Reference proteome</keyword>
<dbReference type="Gene3D" id="3.40.1350.10">
    <property type="match status" value="1"/>
</dbReference>
<dbReference type="SUPFAM" id="SSF53032">
    <property type="entry name" value="tRNA-intron endonuclease catalytic domain-like"/>
    <property type="match status" value="1"/>
</dbReference>
<dbReference type="EMBL" id="CAKKLH010000333">
    <property type="protein sequence ID" value="CAH0112873.1"/>
    <property type="molecule type" value="Genomic_DNA"/>
</dbReference>
<dbReference type="GO" id="GO:0003676">
    <property type="term" value="F:nucleic acid binding"/>
    <property type="evidence" value="ECO:0007669"/>
    <property type="project" value="InterPro"/>
</dbReference>
<evidence type="ECO:0000313" key="10">
    <source>
        <dbReference type="EMBL" id="CAH0112873.1"/>
    </source>
</evidence>
<feature type="active site" evidence="7">
    <location>
        <position position="193"/>
    </location>
</feature>
<dbReference type="AlphaFoldDB" id="A0A8J2WCG5"/>
<sequence length="238" mass="27052">MPNDFFFKRKRGTKNNLINTNKRSPKKCIVGSFTGYSIAVEDLLQKQLLYSNGCYGKGNLSRSIPNFRSHVSDLDETSNLMLEEAFFLSYVVGCLQVKFQDIFLNLDEIWMLFQKSTSNFVPRYISYQHFRMAGWIVRSGIKFGADFILYKQGPEFHHASYSVIVGNLNTFLGASEGWVQLATANRISESASKELLLCNAISLIQAAPDLSSPQCIEHFLLNVVVLKRWVPAIERVMD</sequence>
<evidence type="ECO:0000256" key="1">
    <source>
        <dbReference type="ARBA" id="ARBA00008078"/>
    </source>
</evidence>
<reference evidence="10" key="1">
    <citation type="submission" date="2021-11" db="EMBL/GenBank/DDBJ databases">
        <authorList>
            <person name="Schell T."/>
        </authorList>
    </citation>
    <scope>NUCLEOTIDE SEQUENCE</scope>
    <source>
        <strain evidence="10">M5</strain>
    </source>
</reference>
<dbReference type="InterPro" id="IPR006676">
    <property type="entry name" value="tRNA_splic"/>
</dbReference>
<evidence type="ECO:0000256" key="2">
    <source>
        <dbReference type="ARBA" id="ARBA00012573"/>
    </source>
</evidence>
<dbReference type="CDD" id="cd22363">
    <property type="entry name" value="tRNA-intron_lyase_C"/>
    <property type="match status" value="1"/>
</dbReference>